<reference evidence="2 3" key="1">
    <citation type="journal article" date="2013" name="Genome Announc.">
        <title>Draft Genome Sequence of Streptomyces viridochromogenes Strain Tu57, Producer of Avilamycin.</title>
        <authorList>
            <person name="Gruning B.A."/>
            <person name="Erxleben A."/>
            <person name="Hahnlein A."/>
            <person name="Gunther S."/>
        </authorList>
    </citation>
    <scope>NUCLEOTIDE SEQUENCE [LARGE SCALE GENOMIC DNA]</scope>
    <source>
        <strain evidence="2 3">Tue57</strain>
    </source>
</reference>
<evidence type="ECO:0000256" key="1">
    <source>
        <dbReference type="SAM" id="MobiDB-lite"/>
    </source>
</evidence>
<feature type="region of interest" description="Disordered" evidence="1">
    <location>
        <begin position="221"/>
        <end position="279"/>
    </location>
</feature>
<keyword evidence="2" id="KW-0418">Kinase</keyword>
<dbReference type="GO" id="GO:0016301">
    <property type="term" value="F:kinase activity"/>
    <property type="evidence" value="ECO:0007669"/>
    <property type="project" value="UniProtKB-KW"/>
</dbReference>
<evidence type="ECO:0000313" key="3">
    <source>
        <dbReference type="Proteomes" id="UP000011205"/>
    </source>
</evidence>
<dbReference type="Proteomes" id="UP000011205">
    <property type="component" value="Unassembled WGS sequence"/>
</dbReference>
<sequence length="655" mass="68633">MVGDDDHRAAVLAVRHGHLDRAVLRRERHRVLQEFGHQQREVADDLRLHHGLGPRAQLHPLVALDLAERGAYDVGERGGAGVQVRLVDAGEEHQAVGVAAQPDRDVVDGVEALQERGVGLAPFHRVDQGKLTRCQIADPAAHVAEHLGDVAPAEHLPFQQRGRHGLHLVERPGEFADLVARRDRHLPQPRRTVVLGVVVGHPGQLALGDVGDLPRGLCEGLHGADHRAADQHREDQPDGEAEQGQPEQQERAPRRLLGGAVRPVGDLPDERGGDRQPGLGLVAVGGVGVERRGERPADLGGRAGLHGAGVGLQIGELAADDGLRGGVLDPVELRGLRLGGEPGEAVGLTDVLVVGADRADELQERVGVTGRRGEHAGLEGAVGGGRAQQRVEAVAGEGGREIGVAVQAQAVDELLGGVGVGGVDVGGGQIPLLDGVPQAAQALHAPQGLRLGLGQPVPEGVAHPLDLPVHPGLRGAVGGGGGRAVLGGLVPYGEQDRLLVFGGQPVDERGDLGALAHQPGGVRRGPRLRGLVGDEVGEEDRDRGQRHPDQKVELPPEGPAIGETAQTTRAGRAHLVRGHRAASFMASHGAQRPHVTVVVPVRIGFVRGRHHPLIAVTGTVRQELVETPPAPGHLAVHLLTSRHRSTSNSRQNALD</sequence>
<name>L8PPW4_STRVR</name>
<accession>L8PPW4</accession>
<feature type="region of interest" description="Disordered" evidence="1">
    <location>
        <begin position="510"/>
        <end position="563"/>
    </location>
</feature>
<organism evidence="2 3">
    <name type="scientific">Streptomyces viridochromogenes Tue57</name>
    <dbReference type="NCBI Taxonomy" id="1160705"/>
    <lineage>
        <taxon>Bacteria</taxon>
        <taxon>Bacillati</taxon>
        <taxon>Actinomycetota</taxon>
        <taxon>Actinomycetes</taxon>
        <taxon>Kitasatosporales</taxon>
        <taxon>Streptomycetaceae</taxon>
        <taxon>Streptomyces</taxon>
    </lineage>
</organism>
<gene>
    <name evidence="2" type="ORF">STVIR_1607</name>
</gene>
<feature type="compositionally biased region" description="Basic and acidic residues" evidence="1">
    <location>
        <begin position="540"/>
        <end position="554"/>
    </location>
</feature>
<dbReference type="EMBL" id="AMLP01000055">
    <property type="protein sequence ID" value="ELS57467.1"/>
    <property type="molecule type" value="Genomic_DNA"/>
</dbReference>
<evidence type="ECO:0000313" key="2">
    <source>
        <dbReference type="EMBL" id="ELS57467.1"/>
    </source>
</evidence>
<proteinExistence type="predicted"/>
<comment type="caution">
    <text evidence="2">The sequence shown here is derived from an EMBL/GenBank/DDBJ whole genome shotgun (WGS) entry which is preliminary data.</text>
</comment>
<dbReference type="PATRIC" id="fig|1160705.3.peg.1603"/>
<protein>
    <submittedName>
        <fullName evidence="2">Putative Sensor-like histidine kinase</fullName>
    </submittedName>
</protein>
<keyword evidence="2" id="KW-0808">Transferase</keyword>
<dbReference type="AlphaFoldDB" id="L8PPW4"/>
<feature type="compositionally biased region" description="Basic and acidic residues" evidence="1">
    <location>
        <begin position="222"/>
        <end position="236"/>
    </location>
</feature>